<gene>
    <name evidence="1" type="ORF">ACINKY_24455</name>
</gene>
<protein>
    <submittedName>
        <fullName evidence="1">GAF domain-containing protein</fullName>
    </submittedName>
</protein>
<evidence type="ECO:0000313" key="1">
    <source>
        <dbReference type="EMBL" id="MFK0525367.1"/>
    </source>
</evidence>
<evidence type="ECO:0000313" key="2">
    <source>
        <dbReference type="Proteomes" id="UP001618531"/>
    </source>
</evidence>
<organism evidence="1 2">
    <name type="scientific">Paenibacillus illinoisensis</name>
    <dbReference type="NCBI Taxonomy" id="59845"/>
    <lineage>
        <taxon>Bacteria</taxon>
        <taxon>Bacillati</taxon>
        <taxon>Bacillota</taxon>
        <taxon>Bacilli</taxon>
        <taxon>Bacillales</taxon>
        <taxon>Paenibacillaceae</taxon>
        <taxon>Paenibacillus</taxon>
    </lineage>
</organism>
<dbReference type="Proteomes" id="UP001618531">
    <property type="component" value="Unassembled WGS sequence"/>
</dbReference>
<dbReference type="Gene3D" id="3.30.450.40">
    <property type="match status" value="1"/>
</dbReference>
<reference evidence="1 2" key="1">
    <citation type="submission" date="2024-11" db="EMBL/GenBank/DDBJ databases">
        <title>Identification and Characterization of a Novel Fosfomycin Bacillithiol Transferase FosB8 in Paenibacillus illinoisensis.</title>
        <authorList>
            <person name="Lu W."/>
        </authorList>
    </citation>
    <scope>NUCLEOTIDE SEQUENCE [LARGE SCALE GENOMIC DNA]</scope>
    <source>
        <strain evidence="1 2">WP77</strain>
    </source>
</reference>
<sequence>MHDELPSGIQEMITKLRLNTSTDFCGLAYLSGSMLRWKYTAGATNDRVTRMEMRPGQDLVGTALRTGRTSLSDEGTTKASTPGRCPLMIAERLLCAIAVPVFLESSVPGAVLLVGSRQPCTFSPGTVREAELAARAAAVSHSQISRPGVSHEEKLFRD</sequence>
<dbReference type="RefSeq" id="WP_402878141.1">
    <property type="nucleotide sequence ID" value="NZ_JBIYSL010000006.1"/>
</dbReference>
<keyword evidence="2" id="KW-1185">Reference proteome</keyword>
<dbReference type="InterPro" id="IPR029016">
    <property type="entry name" value="GAF-like_dom_sf"/>
</dbReference>
<dbReference type="EMBL" id="JBIYSL010000006">
    <property type="protein sequence ID" value="MFK0525367.1"/>
    <property type="molecule type" value="Genomic_DNA"/>
</dbReference>
<accession>A0ABW8I0W9</accession>
<dbReference type="SUPFAM" id="SSF55781">
    <property type="entry name" value="GAF domain-like"/>
    <property type="match status" value="1"/>
</dbReference>
<proteinExistence type="predicted"/>
<name>A0ABW8I0W9_9BACL</name>
<comment type="caution">
    <text evidence="1">The sequence shown here is derived from an EMBL/GenBank/DDBJ whole genome shotgun (WGS) entry which is preliminary data.</text>
</comment>